<dbReference type="PANTHER" id="PTHR31194">
    <property type="entry name" value="SHN SHINE , DNA BINDING / TRANSCRIPTION FACTOR"/>
    <property type="match status" value="1"/>
</dbReference>
<keyword evidence="3" id="KW-0238">DNA-binding</keyword>
<dbReference type="InterPro" id="IPR016177">
    <property type="entry name" value="DNA-bd_dom_sf"/>
</dbReference>
<feature type="compositionally biased region" description="Basic residues" evidence="6">
    <location>
        <begin position="17"/>
        <end position="29"/>
    </location>
</feature>
<protein>
    <submittedName>
        <fullName evidence="8">Pathogenesis-related transcriptional activator PTI6-like</fullName>
    </submittedName>
</protein>
<proteinExistence type="predicted"/>
<keyword evidence="5" id="KW-0539">Nucleus</keyword>
<sequence length="307" mass="33703">MTALQRLLGKHQDKMAKRGKKQPLHRHHSTSQLESKAFVRKIRVVFDDPDATESSDDEGMSFSHRRRRAIHEFPVPSLFPFPLSPQAPSQESSGKIRKSSKTLRRPKFKTLVSTTSSSTTSSPRFKGVRQRPWGKWAAEIRDPIRGARIWLGTYETAEAAAAAYADAARRFQDEKKGLSVAASSNSTTTSSSASTRSVAASSNSTTTSSSVLDVSAAGVPEDGRVPPAKAVAEEERSIADLFEEQELSLQEAEFAFGSDLFLLGDIGSELLPNDFVRLEDLPIIDDEICGGDFPGLEALNQWMDLDF</sequence>
<dbReference type="InterPro" id="IPR050913">
    <property type="entry name" value="AP2/ERF_ERF"/>
</dbReference>
<feature type="region of interest" description="Disordered" evidence="6">
    <location>
        <begin position="1"/>
        <end position="35"/>
    </location>
</feature>
<dbReference type="GO" id="GO:0003700">
    <property type="term" value="F:DNA-binding transcription factor activity"/>
    <property type="evidence" value="ECO:0007669"/>
    <property type="project" value="InterPro"/>
</dbReference>
<dbReference type="SUPFAM" id="SSF54171">
    <property type="entry name" value="DNA-binding domain"/>
    <property type="match status" value="1"/>
</dbReference>
<dbReference type="EMBL" id="CP136892">
    <property type="protein sequence ID" value="WOL02854.1"/>
    <property type="molecule type" value="Genomic_DNA"/>
</dbReference>
<feature type="region of interest" description="Disordered" evidence="6">
    <location>
        <begin position="81"/>
        <end position="128"/>
    </location>
</feature>
<dbReference type="AlphaFoldDB" id="A0AAQ3K823"/>
<name>A0AAQ3K823_9LILI</name>
<dbReference type="Pfam" id="PF00847">
    <property type="entry name" value="AP2"/>
    <property type="match status" value="1"/>
</dbReference>
<evidence type="ECO:0000256" key="1">
    <source>
        <dbReference type="ARBA" id="ARBA00004123"/>
    </source>
</evidence>
<dbReference type="SMART" id="SM00380">
    <property type="entry name" value="AP2"/>
    <property type="match status" value="1"/>
</dbReference>
<keyword evidence="4" id="KW-0804">Transcription</keyword>
<feature type="region of interest" description="Disordered" evidence="6">
    <location>
        <begin position="179"/>
        <end position="230"/>
    </location>
</feature>
<organism evidence="8 9">
    <name type="scientific">Canna indica</name>
    <name type="common">Indian-shot</name>
    <dbReference type="NCBI Taxonomy" id="4628"/>
    <lineage>
        <taxon>Eukaryota</taxon>
        <taxon>Viridiplantae</taxon>
        <taxon>Streptophyta</taxon>
        <taxon>Embryophyta</taxon>
        <taxon>Tracheophyta</taxon>
        <taxon>Spermatophyta</taxon>
        <taxon>Magnoliopsida</taxon>
        <taxon>Liliopsida</taxon>
        <taxon>Zingiberales</taxon>
        <taxon>Cannaceae</taxon>
        <taxon>Canna</taxon>
    </lineage>
</organism>
<evidence type="ECO:0000259" key="7">
    <source>
        <dbReference type="PROSITE" id="PS51032"/>
    </source>
</evidence>
<feature type="domain" description="AP2/ERF" evidence="7">
    <location>
        <begin position="124"/>
        <end position="181"/>
    </location>
</feature>
<keyword evidence="2" id="KW-0805">Transcription regulation</keyword>
<evidence type="ECO:0000313" key="9">
    <source>
        <dbReference type="Proteomes" id="UP001327560"/>
    </source>
</evidence>
<dbReference type="CDD" id="cd00018">
    <property type="entry name" value="AP2"/>
    <property type="match status" value="1"/>
</dbReference>
<evidence type="ECO:0000256" key="4">
    <source>
        <dbReference type="ARBA" id="ARBA00023163"/>
    </source>
</evidence>
<dbReference type="Gene3D" id="3.30.730.10">
    <property type="entry name" value="AP2/ERF domain"/>
    <property type="match status" value="1"/>
</dbReference>
<gene>
    <name evidence="8" type="ORF">Cni_G11573</name>
</gene>
<comment type="subcellular location">
    <subcellularLocation>
        <location evidence="1">Nucleus</location>
    </subcellularLocation>
</comment>
<dbReference type="Proteomes" id="UP001327560">
    <property type="component" value="Chromosome 3"/>
</dbReference>
<evidence type="ECO:0000256" key="3">
    <source>
        <dbReference type="ARBA" id="ARBA00023125"/>
    </source>
</evidence>
<dbReference type="InterPro" id="IPR001471">
    <property type="entry name" value="AP2/ERF_dom"/>
</dbReference>
<feature type="compositionally biased region" description="Low complexity" evidence="6">
    <location>
        <begin position="113"/>
        <end position="122"/>
    </location>
</feature>
<dbReference type="PROSITE" id="PS51032">
    <property type="entry name" value="AP2_ERF"/>
    <property type="match status" value="1"/>
</dbReference>
<dbReference type="InterPro" id="IPR036955">
    <property type="entry name" value="AP2/ERF_dom_sf"/>
</dbReference>
<evidence type="ECO:0000313" key="8">
    <source>
        <dbReference type="EMBL" id="WOL02854.1"/>
    </source>
</evidence>
<reference evidence="8 9" key="1">
    <citation type="submission" date="2023-10" db="EMBL/GenBank/DDBJ databases">
        <title>Chromosome-scale genome assembly provides insights into flower coloration mechanisms of Canna indica.</title>
        <authorList>
            <person name="Li C."/>
        </authorList>
    </citation>
    <scope>NUCLEOTIDE SEQUENCE [LARGE SCALE GENOMIC DNA]</scope>
    <source>
        <tissue evidence="8">Flower</tissue>
    </source>
</reference>
<evidence type="ECO:0000256" key="6">
    <source>
        <dbReference type="SAM" id="MobiDB-lite"/>
    </source>
</evidence>
<dbReference type="GO" id="GO:0003677">
    <property type="term" value="F:DNA binding"/>
    <property type="evidence" value="ECO:0007669"/>
    <property type="project" value="UniProtKB-KW"/>
</dbReference>
<dbReference type="GO" id="GO:0005634">
    <property type="term" value="C:nucleus"/>
    <property type="evidence" value="ECO:0007669"/>
    <property type="project" value="UniProtKB-SubCell"/>
</dbReference>
<accession>A0AAQ3K823</accession>
<dbReference type="PRINTS" id="PR00367">
    <property type="entry name" value="ETHRSPELEMNT"/>
</dbReference>
<dbReference type="PANTHER" id="PTHR31194:SF202">
    <property type="entry name" value="ETHYLENE-RESPONSIVE TRANSCRIPTION FACTOR ERF070"/>
    <property type="match status" value="1"/>
</dbReference>
<feature type="compositionally biased region" description="Basic residues" evidence="6">
    <location>
        <begin position="95"/>
        <end position="108"/>
    </location>
</feature>
<feature type="compositionally biased region" description="Low complexity" evidence="6">
    <location>
        <begin position="179"/>
        <end position="217"/>
    </location>
</feature>
<evidence type="ECO:0000256" key="2">
    <source>
        <dbReference type="ARBA" id="ARBA00023015"/>
    </source>
</evidence>
<evidence type="ECO:0000256" key="5">
    <source>
        <dbReference type="ARBA" id="ARBA00023242"/>
    </source>
</evidence>
<keyword evidence="9" id="KW-1185">Reference proteome</keyword>